<protein>
    <recommendedName>
        <fullName evidence="1">Treble clef zinc finger domain-containing protein</fullName>
    </recommendedName>
</protein>
<reference evidence="2 3" key="1">
    <citation type="submission" date="2015-11" db="EMBL/GenBank/DDBJ databases">
        <title>Exploring the genomic traits of fungus-feeding bacterial genus Collimonas.</title>
        <authorList>
            <person name="Song C."/>
            <person name="Schmidt R."/>
            <person name="de Jager V."/>
            <person name="Krzyzanowska D."/>
            <person name="Jongedijk E."/>
            <person name="Cankar K."/>
            <person name="Beekwilder J."/>
            <person name="van Veen A."/>
            <person name="de Boer W."/>
            <person name="van Veen J.A."/>
            <person name="Garbeva P."/>
        </authorList>
    </citation>
    <scope>NUCLEOTIDE SEQUENCE [LARGE SCALE GENOMIC DNA]</scope>
    <source>
        <strain evidence="2 3">Ter6</strain>
    </source>
</reference>
<name>A0A127P9B3_9BURK</name>
<accession>A0A127P9B3</accession>
<evidence type="ECO:0000313" key="3">
    <source>
        <dbReference type="Proteomes" id="UP000072421"/>
    </source>
</evidence>
<dbReference type="Pfam" id="PF14311">
    <property type="entry name" value="DUF4379"/>
    <property type="match status" value="1"/>
</dbReference>
<dbReference type="Proteomes" id="UP000072421">
    <property type="component" value="Chromosome"/>
</dbReference>
<feature type="domain" description="Treble clef zinc finger" evidence="1">
    <location>
        <begin position="20"/>
        <end position="48"/>
    </location>
</feature>
<organism evidence="2">
    <name type="scientific">Collimonas fungivorans</name>
    <dbReference type="NCBI Taxonomy" id="158899"/>
    <lineage>
        <taxon>Bacteria</taxon>
        <taxon>Pseudomonadati</taxon>
        <taxon>Pseudomonadota</taxon>
        <taxon>Betaproteobacteria</taxon>
        <taxon>Burkholderiales</taxon>
        <taxon>Oxalobacteraceae</taxon>
        <taxon>Collimonas</taxon>
    </lineage>
</organism>
<dbReference type="EMBL" id="CP013232">
    <property type="protein sequence ID" value="AMO94021.1"/>
    <property type="molecule type" value="Genomic_DNA"/>
</dbReference>
<evidence type="ECO:0000313" key="2">
    <source>
        <dbReference type="EMBL" id="AMO94021.1"/>
    </source>
</evidence>
<proteinExistence type="predicted"/>
<evidence type="ECO:0000259" key="1">
    <source>
        <dbReference type="Pfam" id="PF14311"/>
    </source>
</evidence>
<sequence length="131" mass="14914">MAAARGGECLSDTYVNIQSHLLWRCAYGHEWQATPAQIARNHWCPGCQHDKLRTGIDAMRALAAERDGRCLSETYTNSGTYLTWQCERGHIWQATPGTVRIQGSWCQQCHFDSMTKPKQPRKRKLKGPILL</sequence>
<dbReference type="InterPro" id="IPR025487">
    <property type="entry name" value="DUF4379"/>
</dbReference>
<dbReference type="PATRIC" id="fig|158899.10.peg.1319"/>
<dbReference type="AlphaFoldDB" id="A0A127P9B3"/>
<gene>
    <name evidence="2" type="ORF">CFter6_1309</name>
</gene>